<keyword evidence="1" id="KW-0812">Transmembrane</keyword>
<feature type="signal peptide" evidence="2">
    <location>
        <begin position="1"/>
        <end position="22"/>
    </location>
</feature>
<gene>
    <name evidence="3" type="ORF">PFISCL1PPCAC_21648</name>
</gene>
<evidence type="ECO:0000256" key="2">
    <source>
        <dbReference type="SAM" id="SignalP"/>
    </source>
</evidence>
<reference evidence="3" key="1">
    <citation type="submission" date="2023-10" db="EMBL/GenBank/DDBJ databases">
        <title>Genome assembly of Pristionchus species.</title>
        <authorList>
            <person name="Yoshida K."/>
            <person name="Sommer R.J."/>
        </authorList>
    </citation>
    <scope>NUCLEOTIDE SEQUENCE</scope>
    <source>
        <strain evidence="3">RS5133</strain>
    </source>
</reference>
<dbReference type="AlphaFoldDB" id="A0AAV5WHH0"/>
<feature type="chain" id="PRO_5043786699" evidence="2">
    <location>
        <begin position="23"/>
        <end position="237"/>
    </location>
</feature>
<name>A0AAV5WHH0_9BILA</name>
<keyword evidence="1" id="KW-1133">Transmembrane helix</keyword>
<feature type="transmembrane region" description="Helical" evidence="1">
    <location>
        <begin position="88"/>
        <end position="112"/>
    </location>
</feature>
<evidence type="ECO:0000313" key="4">
    <source>
        <dbReference type="Proteomes" id="UP001432322"/>
    </source>
</evidence>
<organism evidence="3 4">
    <name type="scientific">Pristionchus fissidentatus</name>
    <dbReference type="NCBI Taxonomy" id="1538716"/>
    <lineage>
        <taxon>Eukaryota</taxon>
        <taxon>Metazoa</taxon>
        <taxon>Ecdysozoa</taxon>
        <taxon>Nematoda</taxon>
        <taxon>Chromadorea</taxon>
        <taxon>Rhabditida</taxon>
        <taxon>Rhabditina</taxon>
        <taxon>Diplogasteromorpha</taxon>
        <taxon>Diplogasteroidea</taxon>
        <taxon>Neodiplogasteridae</taxon>
        <taxon>Pristionchus</taxon>
    </lineage>
</organism>
<protein>
    <submittedName>
        <fullName evidence="3">Uncharacterized protein</fullName>
    </submittedName>
</protein>
<keyword evidence="4" id="KW-1185">Reference proteome</keyword>
<keyword evidence="2" id="KW-0732">Signal</keyword>
<keyword evidence="1" id="KW-0472">Membrane</keyword>
<feature type="transmembrane region" description="Helical" evidence="1">
    <location>
        <begin position="156"/>
        <end position="176"/>
    </location>
</feature>
<accession>A0AAV5WHH0</accession>
<evidence type="ECO:0000256" key="1">
    <source>
        <dbReference type="SAM" id="Phobius"/>
    </source>
</evidence>
<proteinExistence type="predicted"/>
<feature type="non-terminal residue" evidence="3">
    <location>
        <position position="1"/>
    </location>
</feature>
<evidence type="ECO:0000313" key="3">
    <source>
        <dbReference type="EMBL" id="GMT30351.1"/>
    </source>
</evidence>
<sequence length="237" mass="26797">TLTGVSRCIIFIVMCIIADKQSLHPVQPMRHLRPFLPFVQPDQGETAEMKADVTCCGRLFMLAKTILLAITVLCLAFAPLLSTVDYRAFILANHFACFNIIGVTAIFVVKIVKIEWNGAKNLNILLIAIHTTAILLITLIVQSGQILASSADKDEGAFSSSMFLVVFVVFSLVALAQMQGCKDRRRLPQRLEILQHLRHLQHMEDVQQEKKQQQSLIWQLPHKFDDGLLFERVYRNV</sequence>
<feature type="transmembrane region" description="Helical" evidence="1">
    <location>
        <begin position="59"/>
        <end position="82"/>
    </location>
</feature>
<dbReference type="Proteomes" id="UP001432322">
    <property type="component" value="Unassembled WGS sequence"/>
</dbReference>
<comment type="caution">
    <text evidence="3">The sequence shown here is derived from an EMBL/GenBank/DDBJ whole genome shotgun (WGS) entry which is preliminary data.</text>
</comment>
<dbReference type="EMBL" id="BTSY01000005">
    <property type="protein sequence ID" value="GMT30351.1"/>
    <property type="molecule type" value="Genomic_DNA"/>
</dbReference>
<feature type="transmembrane region" description="Helical" evidence="1">
    <location>
        <begin position="124"/>
        <end position="144"/>
    </location>
</feature>